<feature type="chain" id="PRO_5039401318" description="Tail specific protease domain-containing protein" evidence="1">
    <location>
        <begin position="21"/>
        <end position="474"/>
    </location>
</feature>
<keyword evidence="6" id="KW-1185">Reference proteome</keyword>
<evidence type="ECO:0000259" key="2">
    <source>
        <dbReference type="Pfam" id="PF03572"/>
    </source>
</evidence>
<dbReference type="OrthoDB" id="9812068at2"/>
<dbReference type="PANTHER" id="PTHR32060:SF22">
    <property type="entry name" value="CARBOXYL-TERMINAL-PROCESSING PEPTIDASE 3, CHLOROPLASTIC"/>
    <property type="match status" value="1"/>
</dbReference>
<comment type="caution">
    <text evidence="3">The sequence shown here is derived from an EMBL/GenBank/DDBJ whole genome shotgun (WGS) entry which is preliminary data.</text>
</comment>
<dbReference type="Gene3D" id="3.30.750.44">
    <property type="match status" value="1"/>
</dbReference>
<feature type="domain" description="Tail specific protease" evidence="2">
    <location>
        <begin position="240"/>
        <end position="445"/>
    </location>
</feature>
<dbReference type="PROSITE" id="PS51257">
    <property type="entry name" value="PROKAR_LIPOPROTEIN"/>
    <property type="match status" value="1"/>
</dbReference>
<dbReference type="InterPro" id="IPR005151">
    <property type="entry name" value="Tail-specific_protease"/>
</dbReference>
<dbReference type="Proteomes" id="UP000480929">
    <property type="component" value="Unassembled WGS sequence"/>
</dbReference>
<evidence type="ECO:0000313" key="6">
    <source>
        <dbReference type="Proteomes" id="UP000480929"/>
    </source>
</evidence>
<evidence type="ECO:0000256" key="1">
    <source>
        <dbReference type="SAM" id="SignalP"/>
    </source>
</evidence>
<dbReference type="Pfam" id="PF03572">
    <property type="entry name" value="Peptidase_S41"/>
    <property type="match status" value="1"/>
</dbReference>
<proteinExistence type="predicted"/>
<evidence type="ECO:0000313" key="4">
    <source>
        <dbReference type="EMBL" id="MSC33473.1"/>
    </source>
</evidence>
<dbReference type="Proteomes" id="UP000433575">
    <property type="component" value="Unassembled WGS sequence"/>
</dbReference>
<dbReference type="GO" id="GO:0030288">
    <property type="term" value="C:outer membrane-bounded periplasmic space"/>
    <property type="evidence" value="ECO:0007669"/>
    <property type="project" value="TreeGrafter"/>
</dbReference>
<dbReference type="EMBL" id="WKPI01000017">
    <property type="protein sequence ID" value="MSC33473.1"/>
    <property type="molecule type" value="Genomic_DNA"/>
</dbReference>
<dbReference type="GO" id="GO:0004175">
    <property type="term" value="F:endopeptidase activity"/>
    <property type="evidence" value="ECO:0007669"/>
    <property type="project" value="TreeGrafter"/>
</dbReference>
<dbReference type="SUPFAM" id="SSF52096">
    <property type="entry name" value="ClpP/crotonase"/>
    <property type="match status" value="1"/>
</dbReference>
<sequence length="474" mass="53083">MKKKIWIVLLACLVSGCSVKTEDRQIPMETRIQSVSEMWHYAKSYYGNWQLISQSDWDDAYYETLEKVRASKTDSEYRSLMRQFGARLQDGHFSLTWENEPEEKRIPLQFTIIEGKLIVSAAASFYTEIPVSSTVNQINGQYWLTYAEDTIGKEIGIQTPGTRQLILAQLLSYTKEEAKEITLDLVTPQGEALHETLSYLDKDDLILWTNAANPLLDKSKNKFLTYHTSPMMDAMIYQDRIGYICLRSLKTIGIAEELEEVMTEVIKDLDFYVLDIRINAGGSGAVAKAILNCFYPDAIPDLILYHQEMDSYDVGVFSSLQAMNLSSEEIGESPELDHDRRRGELMADNQYYTASGTSVDINTVSPLPNVAILIGNRTGSAAEDMAAYAQAIGIPLIGGHTAGATGQVAILNLTDGAKMMFSTVRVVSPCGQDSLNQGIHPDYEVEQTLEDYEEGIDTMLVYALNFAEKQIEPR</sequence>
<dbReference type="EMBL" id="WKPJ01000015">
    <property type="protein sequence ID" value="MSA89718.1"/>
    <property type="molecule type" value="Genomic_DNA"/>
</dbReference>
<dbReference type="GO" id="GO:0008236">
    <property type="term" value="F:serine-type peptidase activity"/>
    <property type="evidence" value="ECO:0007669"/>
    <property type="project" value="InterPro"/>
</dbReference>
<dbReference type="GO" id="GO:0007165">
    <property type="term" value="P:signal transduction"/>
    <property type="evidence" value="ECO:0007669"/>
    <property type="project" value="TreeGrafter"/>
</dbReference>
<name>A0A6N7S845_9FIRM</name>
<accession>A0A6N7S845</accession>
<reference evidence="5 6" key="1">
    <citation type="journal article" date="2019" name="Nat. Med.">
        <title>A library of human gut bacterial isolates paired with longitudinal multiomics data enables mechanistic microbiome research.</title>
        <authorList>
            <person name="Poyet M."/>
            <person name="Groussin M."/>
            <person name="Gibbons S.M."/>
            <person name="Avila-Pacheco J."/>
            <person name="Jiang X."/>
            <person name="Kearney S.M."/>
            <person name="Perrotta A.R."/>
            <person name="Berdy B."/>
            <person name="Zhao S."/>
            <person name="Lieberman T.D."/>
            <person name="Swanson P.K."/>
            <person name="Smith M."/>
            <person name="Roesemann S."/>
            <person name="Alexander J.E."/>
            <person name="Rich S.A."/>
            <person name="Livny J."/>
            <person name="Vlamakis H."/>
            <person name="Clish C."/>
            <person name="Bullock K."/>
            <person name="Deik A."/>
            <person name="Scott J."/>
            <person name="Pierce K.A."/>
            <person name="Xavier R.J."/>
            <person name="Alm E.J."/>
        </authorList>
    </citation>
    <scope>NUCLEOTIDE SEQUENCE [LARGE SCALE GENOMIC DNA]</scope>
    <source>
        <strain evidence="3 5">BIOML-A4</strain>
        <strain evidence="4 6">BIOML-A5</strain>
    </source>
</reference>
<gene>
    <name evidence="4" type="ORF">GKD88_10110</name>
    <name evidence="3" type="ORF">GKE08_10310</name>
</gene>
<evidence type="ECO:0000313" key="3">
    <source>
        <dbReference type="EMBL" id="MSA89718.1"/>
    </source>
</evidence>
<dbReference type="Gene3D" id="3.90.226.10">
    <property type="entry name" value="2-enoyl-CoA Hydratase, Chain A, domain 1"/>
    <property type="match status" value="1"/>
</dbReference>
<dbReference type="InterPro" id="IPR029045">
    <property type="entry name" value="ClpP/crotonase-like_dom_sf"/>
</dbReference>
<organism evidence="3 5">
    <name type="scientific">Holdemania massiliensis</name>
    <dbReference type="NCBI Taxonomy" id="1468449"/>
    <lineage>
        <taxon>Bacteria</taxon>
        <taxon>Bacillati</taxon>
        <taxon>Bacillota</taxon>
        <taxon>Erysipelotrichia</taxon>
        <taxon>Erysipelotrichales</taxon>
        <taxon>Erysipelotrichaceae</taxon>
        <taxon>Holdemania</taxon>
    </lineage>
</organism>
<dbReference type="PANTHER" id="PTHR32060">
    <property type="entry name" value="TAIL-SPECIFIC PROTEASE"/>
    <property type="match status" value="1"/>
</dbReference>
<dbReference type="AlphaFoldDB" id="A0A6N7S845"/>
<evidence type="ECO:0000313" key="5">
    <source>
        <dbReference type="Proteomes" id="UP000433575"/>
    </source>
</evidence>
<protein>
    <recommendedName>
        <fullName evidence="2">Tail specific protease domain-containing protein</fullName>
    </recommendedName>
</protein>
<dbReference type="GO" id="GO:0006508">
    <property type="term" value="P:proteolysis"/>
    <property type="evidence" value="ECO:0007669"/>
    <property type="project" value="InterPro"/>
</dbReference>
<keyword evidence="1" id="KW-0732">Signal</keyword>
<feature type="signal peptide" evidence="1">
    <location>
        <begin position="1"/>
        <end position="20"/>
    </location>
</feature>
<dbReference type="RefSeq" id="WP_154238944.1">
    <property type="nucleotide sequence ID" value="NZ_CALJPI010000064.1"/>
</dbReference>